<dbReference type="AlphaFoldDB" id="A0A9D9HN87"/>
<comment type="subcellular location">
    <subcellularLocation>
        <location evidence="1">Membrane</location>
    </subcellularLocation>
</comment>
<dbReference type="InterPro" id="IPR001460">
    <property type="entry name" value="PCN-bd_Tpept"/>
</dbReference>
<evidence type="ECO:0000256" key="6">
    <source>
        <dbReference type="ARBA" id="ARBA00022670"/>
    </source>
</evidence>
<protein>
    <recommendedName>
        <fullName evidence="17">peptidoglycan glycosyltransferase</fullName>
        <ecNumber evidence="17">2.4.99.28</ecNumber>
    </recommendedName>
</protein>
<dbReference type="Proteomes" id="UP000823638">
    <property type="component" value="Unassembled WGS sequence"/>
</dbReference>
<name>A0A9D9HN87_9SPIR</name>
<dbReference type="Gene3D" id="1.10.3810.10">
    <property type="entry name" value="Biosynthetic peptidoglycan transglycosylase-like"/>
    <property type="match status" value="1"/>
</dbReference>
<dbReference type="PANTHER" id="PTHR32282:SF27">
    <property type="entry name" value="PENICILLIN-BINDING PROTEIN 1A"/>
    <property type="match status" value="1"/>
</dbReference>
<comment type="similarity">
    <text evidence="3">In the C-terminal section; belongs to the transpeptidase family.</text>
</comment>
<evidence type="ECO:0000256" key="13">
    <source>
        <dbReference type="ARBA" id="ARBA00022989"/>
    </source>
</evidence>
<evidence type="ECO:0000256" key="18">
    <source>
        <dbReference type="ARBA" id="ARBA00049902"/>
    </source>
</evidence>
<dbReference type="EC" id="2.4.99.28" evidence="17"/>
<dbReference type="GO" id="GO:0030288">
    <property type="term" value="C:outer membrane-bounded periplasmic space"/>
    <property type="evidence" value="ECO:0007669"/>
    <property type="project" value="TreeGrafter"/>
</dbReference>
<keyword evidence="12" id="KW-0573">Peptidoglycan synthesis</keyword>
<feature type="transmembrane region" description="Helical" evidence="19">
    <location>
        <begin position="7"/>
        <end position="33"/>
    </location>
</feature>
<evidence type="ECO:0000256" key="8">
    <source>
        <dbReference type="ARBA" id="ARBA00022679"/>
    </source>
</evidence>
<keyword evidence="14 19" id="KW-0472">Membrane</keyword>
<dbReference type="GO" id="GO:0008658">
    <property type="term" value="F:penicillin binding"/>
    <property type="evidence" value="ECO:0007669"/>
    <property type="project" value="InterPro"/>
</dbReference>
<accession>A0A9D9HN87</accession>
<evidence type="ECO:0000256" key="5">
    <source>
        <dbReference type="ARBA" id="ARBA00022645"/>
    </source>
</evidence>
<keyword evidence="8" id="KW-0808">Transferase</keyword>
<dbReference type="EMBL" id="JADIMM010000023">
    <property type="protein sequence ID" value="MBO8456941.1"/>
    <property type="molecule type" value="Genomic_DNA"/>
</dbReference>
<dbReference type="GO" id="GO:0004180">
    <property type="term" value="F:carboxypeptidase activity"/>
    <property type="evidence" value="ECO:0007669"/>
    <property type="project" value="UniProtKB-KW"/>
</dbReference>
<evidence type="ECO:0000313" key="22">
    <source>
        <dbReference type="EMBL" id="MBO8456941.1"/>
    </source>
</evidence>
<evidence type="ECO:0000259" key="21">
    <source>
        <dbReference type="Pfam" id="PF00912"/>
    </source>
</evidence>
<keyword evidence="6" id="KW-0645">Protease</keyword>
<keyword evidence="11" id="KW-0133">Cell shape</keyword>
<keyword evidence="10" id="KW-0378">Hydrolase</keyword>
<dbReference type="Pfam" id="PF00912">
    <property type="entry name" value="Transgly"/>
    <property type="match status" value="1"/>
</dbReference>
<evidence type="ECO:0000256" key="12">
    <source>
        <dbReference type="ARBA" id="ARBA00022984"/>
    </source>
</evidence>
<comment type="pathway">
    <text evidence="2">Cell wall biogenesis; peptidoglycan biosynthesis.</text>
</comment>
<comment type="similarity">
    <text evidence="4">In the N-terminal section; belongs to the glycosyltransferase 51 family.</text>
</comment>
<dbReference type="GO" id="GO:0009252">
    <property type="term" value="P:peptidoglycan biosynthetic process"/>
    <property type="evidence" value="ECO:0007669"/>
    <property type="project" value="UniProtKB-KW"/>
</dbReference>
<evidence type="ECO:0000256" key="2">
    <source>
        <dbReference type="ARBA" id="ARBA00004752"/>
    </source>
</evidence>
<reference evidence="22" key="2">
    <citation type="journal article" date="2021" name="PeerJ">
        <title>Extensive microbial diversity within the chicken gut microbiome revealed by metagenomics and culture.</title>
        <authorList>
            <person name="Gilroy R."/>
            <person name="Ravi A."/>
            <person name="Getino M."/>
            <person name="Pursley I."/>
            <person name="Horton D.L."/>
            <person name="Alikhan N.F."/>
            <person name="Baker D."/>
            <person name="Gharbi K."/>
            <person name="Hall N."/>
            <person name="Watson M."/>
            <person name="Adriaenssens E.M."/>
            <person name="Foster-Nyarko E."/>
            <person name="Jarju S."/>
            <person name="Secka A."/>
            <person name="Antonio M."/>
            <person name="Oren A."/>
            <person name="Chaudhuri R.R."/>
            <person name="La Ragione R."/>
            <person name="Hildebrand F."/>
            <person name="Pallen M.J."/>
        </authorList>
    </citation>
    <scope>NUCLEOTIDE SEQUENCE</scope>
    <source>
        <strain evidence="22">10532</strain>
    </source>
</reference>
<evidence type="ECO:0000256" key="9">
    <source>
        <dbReference type="ARBA" id="ARBA00022692"/>
    </source>
</evidence>
<proteinExistence type="inferred from homology"/>
<dbReference type="InterPro" id="IPR023346">
    <property type="entry name" value="Lysozyme-like_dom_sf"/>
</dbReference>
<keyword evidence="9 19" id="KW-0812">Transmembrane</keyword>
<keyword evidence="7" id="KW-0328">Glycosyltransferase</keyword>
<feature type="domain" description="Penicillin-binding protein transpeptidase" evidence="20">
    <location>
        <begin position="416"/>
        <end position="693"/>
    </location>
</feature>
<reference evidence="22" key="1">
    <citation type="submission" date="2020-10" db="EMBL/GenBank/DDBJ databases">
        <authorList>
            <person name="Gilroy R."/>
        </authorList>
    </citation>
    <scope>NUCLEOTIDE SEQUENCE</scope>
    <source>
        <strain evidence="22">10532</strain>
    </source>
</reference>
<evidence type="ECO:0000256" key="14">
    <source>
        <dbReference type="ARBA" id="ARBA00023136"/>
    </source>
</evidence>
<evidence type="ECO:0000256" key="11">
    <source>
        <dbReference type="ARBA" id="ARBA00022960"/>
    </source>
</evidence>
<evidence type="ECO:0000256" key="1">
    <source>
        <dbReference type="ARBA" id="ARBA00004370"/>
    </source>
</evidence>
<dbReference type="Gene3D" id="3.40.710.10">
    <property type="entry name" value="DD-peptidase/beta-lactamase superfamily"/>
    <property type="match status" value="1"/>
</dbReference>
<evidence type="ECO:0000256" key="17">
    <source>
        <dbReference type="ARBA" id="ARBA00044770"/>
    </source>
</evidence>
<keyword evidence="15" id="KW-0511">Multifunctional enzyme</keyword>
<sequence length="891" mass="100026">MQEKRKIYPFVVIGFTILFSIIFGVSLGLALAFTRNIIIQEDFTQFNPALPTRLLDIHGDVITEFASEEKREIIAIEELPPHVVNALFTREDQIFYEHGGFSIKAILRAVVGKIIGRNLGGGSTITQQIAGTLYCDRRDISIKRKLEELWWAIQMERRYSKDEIAELYLNEVFFGDGTYGIEAASKYYFGHSAKELTPAEAAILVIQLSNPAGNNPFKHPDNARLRQVDVLNQMVDLGYLTRAEADESFDSYWQNFDYTRVSSSAYYMRDDKAPWFSEYVRRILSDSLYGTLDYTKDGFTVHTTLNIAYQQIADKHMGAAIEFGNRTYQSNKAVRFADADRVYIPMTELLGMVFDIPELAIVESRLKVKSLGDYNSFVNPTMEIMSLVCGIDSLKTITSKVNVSKNTEEKKTTVEGAFVCLENETGYITALIGGSNFGVGNQFIRATQAYVQPGSSFKPLYYSAAIDSRKFTAVSQFIDAPVVFKKSEEDQPYIPTNYGGIWYGSIQLWEALARSLNIPSIKVLDAIGYDAAISRSAALLGITDPETIEKTFPRVYSLALGVCSVSPMQMCRAYAVFGNQGKEVEPIAIRSVEDRNGVVILDMEKDLRIEQKKKQNRIQVVSPQNAYIMTNILKESVRIGTLRSASGGGAKFKYKDENGKEYQMPVAGKTGTTQNWADTWAIAYSPYYTATAWMGFDTPGNSMGKNLSDAALAAPPVVNFMADVHRELPYKDFPKPQTGLVYATVCAVSGMIMTESCTDGAVRQYFLDGTQPTQYCSYHEREKEAKMMGISRIQRSTIGATRPKIEEETEDILVLPDFILEIQEKNGKKNKKTDKKTKVTEDALFKDFFITEEEVPDTVDLLQDNLETELDGLTEQQEEFSAENLTENPFL</sequence>
<dbReference type="Pfam" id="PF00905">
    <property type="entry name" value="Transpeptidase"/>
    <property type="match status" value="1"/>
</dbReference>
<dbReference type="GO" id="GO:0016020">
    <property type="term" value="C:membrane"/>
    <property type="evidence" value="ECO:0007669"/>
    <property type="project" value="UniProtKB-SubCell"/>
</dbReference>
<dbReference type="InterPro" id="IPR050396">
    <property type="entry name" value="Glycosyltr_51/Transpeptidase"/>
</dbReference>
<evidence type="ECO:0000256" key="19">
    <source>
        <dbReference type="SAM" id="Phobius"/>
    </source>
</evidence>
<dbReference type="InterPro" id="IPR001264">
    <property type="entry name" value="Glyco_trans_51"/>
</dbReference>
<evidence type="ECO:0000313" key="23">
    <source>
        <dbReference type="Proteomes" id="UP000823638"/>
    </source>
</evidence>
<evidence type="ECO:0000256" key="10">
    <source>
        <dbReference type="ARBA" id="ARBA00022801"/>
    </source>
</evidence>
<comment type="catalytic activity">
    <reaction evidence="18">
        <text>[GlcNAc-(1-&gt;4)-Mur2Ac(oyl-L-Ala-gamma-D-Glu-L-Lys-D-Ala-D-Ala)](n)-di-trans,octa-cis-undecaprenyl diphosphate + beta-D-GlcNAc-(1-&gt;4)-Mur2Ac(oyl-L-Ala-gamma-D-Glu-L-Lys-D-Ala-D-Ala)-di-trans,octa-cis-undecaprenyl diphosphate = [GlcNAc-(1-&gt;4)-Mur2Ac(oyl-L-Ala-gamma-D-Glu-L-Lys-D-Ala-D-Ala)](n+1)-di-trans,octa-cis-undecaprenyl diphosphate + di-trans,octa-cis-undecaprenyl diphosphate + H(+)</text>
        <dbReference type="Rhea" id="RHEA:23708"/>
        <dbReference type="Rhea" id="RHEA-COMP:9602"/>
        <dbReference type="Rhea" id="RHEA-COMP:9603"/>
        <dbReference type="ChEBI" id="CHEBI:15378"/>
        <dbReference type="ChEBI" id="CHEBI:58405"/>
        <dbReference type="ChEBI" id="CHEBI:60033"/>
        <dbReference type="ChEBI" id="CHEBI:78435"/>
        <dbReference type="EC" id="2.4.99.28"/>
    </reaction>
</comment>
<evidence type="ECO:0000256" key="4">
    <source>
        <dbReference type="ARBA" id="ARBA00007739"/>
    </source>
</evidence>
<evidence type="ECO:0000256" key="16">
    <source>
        <dbReference type="ARBA" id="ARBA00023316"/>
    </source>
</evidence>
<evidence type="ECO:0000259" key="20">
    <source>
        <dbReference type="Pfam" id="PF00905"/>
    </source>
</evidence>
<evidence type="ECO:0000256" key="7">
    <source>
        <dbReference type="ARBA" id="ARBA00022676"/>
    </source>
</evidence>
<keyword evidence="13 19" id="KW-1133">Transmembrane helix</keyword>
<organism evidence="22 23">
    <name type="scientific">Candidatus Gallitreponema excrementavium</name>
    <dbReference type="NCBI Taxonomy" id="2840840"/>
    <lineage>
        <taxon>Bacteria</taxon>
        <taxon>Pseudomonadati</taxon>
        <taxon>Spirochaetota</taxon>
        <taxon>Spirochaetia</taxon>
        <taxon>Spirochaetales</taxon>
        <taxon>Candidatus Gallitreponema</taxon>
    </lineage>
</organism>
<dbReference type="GO" id="GO:0071555">
    <property type="term" value="P:cell wall organization"/>
    <property type="evidence" value="ECO:0007669"/>
    <property type="project" value="UniProtKB-KW"/>
</dbReference>
<dbReference type="GO" id="GO:0006508">
    <property type="term" value="P:proteolysis"/>
    <property type="evidence" value="ECO:0007669"/>
    <property type="project" value="UniProtKB-KW"/>
</dbReference>
<dbReference type="SUPFAM" id="SSF56601">
    <property type="entry name" value="beta-lactamase/transpeptidase-like"/>
    <property type="match status" value="1"/>
</dbReference>
<evidence type="ECO:0000256" key="15">
    <source>
        <dbReference type="ARBA" id="ARBA00023268"/>
    </source>
</evidence>
<dbReference type="GO" id="GO:0008955">
    <property type="term" value="F:peptidoglycan glycosyltransferase activity"/>
    <property type="evidence" value="ECO:0007669"/>
    <property type="project" value="UniProtKB-EC"/>
</dbReference>
<dbReference type="SUPFAM" id="SSF53955">
    <property type="entry name" value="Lysozyme-like"/>
    <property type="match status" value="1"/>
</dbReference>
<dbReference type="NCBIfam" id="TIGR02074">
    <property type="entry name" value="PBP_1a_fam"/>
    <property type="match status" value="1"/>
</dbReference>
<dbReference type="InterPro" id="IPR012338">
    <property type="entry name" value="Beta-lactam/transpept-like"/>
</dbReference>
<keyword evidence="16" id="KW-0961">Cell wall biogenesis/degradation</keyword>
<keyword evidence="5" id="KW-0121">Carboxypeptidase</keyword>
<comment type="caution">
    <text evidence="22">The sequence shown here is derived from an EMBL/GenBank/DDBJ whole genome shotgun (WGS) entry which is preliminary data.</text>
</comment>
<evidence type="ECO:0000256" key="3">
    <source>
        <dbReference type="ARBA" id="ARBA00007090"/>
    </source>
</evidence>
<feature type="domain" description="Glycosyl transferase family 51" evidence="21">
    <location>
        <begin position="59"/>
        <end position="234"/>
    </location>
</feature>
<dbReference type="PANTHER" id="PTHR32282">
    <property type="entry name" value="BINDING PROTEIN TRANSPEPTIDASE, PUTATIVE-RELATED"/>
    <property type="match status" value="1"/>
</dbReference>
<gene>
    <name evidence="22" type="ORF">IAA81_01785</name>
</gene>
<dbReference type="InterPro" id="IPR036950">
    <property type="entry name" value="PBP_transglycosylase"/>
</dbReference>
<dbReference type="GO" id="GO:0008360">
    <property type="term" value="P:regulation of cell shape"/>
    <property type="evidence" value="ECO:0007669"/>
    <property type="project" value="UniProtKB-KW"/>
</dbReference>